<dbReference type="Proteomes" id="UP001500339">
    <property type="component" value="Unassembled WGS sequence"/>
</dbReference>
<dbReference type="InterPro" id="IPR036249">
    <property type="entry name" value="Thioredoxin-like_sf"/>
</dbReference>
<keyword evidence="4" id="KW-1015">Disulfide bond</keyword>
<dbReference type="SUPFAM" id="SSF52833">
    <property type="entry name" value="Thioredoxin-like"/>
    <property type="match status" value="1"/>
</dbReference>
<dbReference type="PANTHER" id="PTHR42852">
    <property type="entry name" value="THIOL:DISULFIDE INTERCHANGE PROTEIN DSBE"/>
    <property type="match status" value="1"/>
</dbReference>
<protein>
    <recommendedName>
        <fullName evidence="7">Thioredoxin domain-containing protein</fullName>
    </recommendedName>
</protein>
<feature type="transmembrane region" description="Helical" evidence="6">
    <location>
        <begin position="6"/>
        <end position="26"/>
    </location>
</feature>
<evidence type="ECO:0000256" key="4">
    <source>
        <dbReference type="ARBA" id="ARBA00023157"/>
    </source>
</evidence>
<organism evidence="8 9">
    <name type="scientific">Clostridium malenominatum</name>
    <dbReference type="NCBI Taxonomy" id="1539"/>
    <lineage>
        <taxon>Bacteria</taxon>
        <taxon>Bacillati</taxon>
        <taxon>Bacillota</taxon>
        <taxon>Clostridia</taxon>
        <taxon>Eubacteriales</taxon>
        <taxon>Clostridiaceae</taxon>
        <taxon>Clostridium</taxon>
    </lineage>
</organism>
<feature type="domain" description="Thioredoxin" evidence="7">
    <location>
        <begin position="52"/>
        <end position="188"/>
    </location>
</feature>
<dbReference type="Gene3D" id="3.40.30.10">
    <property type="entry name" value="Glutaredoxin"/>
    <property type="match status" value="1"/>
</dbReference>
<evidence type="ECO:0000259" key="7">
    <source>
        <dbReference type="PROSITE" id="PS51352"/>
    </source>
</evidence>
<comment type="subcellular location">
    <subcellularLocation>
        <location evidence="1">Cell envelope</location>
    </subcellularLocation>
</comment>
<dbReference type="PROSITE" id="PS00194">
    <property type="entry name" value="THIOREDOXIN_1"/>
    <property type="match status" value="1"/>
</dbReference>
<dbReference type="PANTHER" id="PTHR42852:SF6">
    <property type="entry name" value="THIOL:DISULFIDE INTERCHANGE PROTEIN DSBE"/>
    <property type="match status" value="1"/>
</dbReference>
<dbReference type="InterPro" id="IPR017937">
    <property type="entry name" value="Thioredoxin_CS"/>
</dbReference>
<proteinExistence type="predicted"/>
<evidence type="ECO:0000256" key="3">
    <source>
        <dbReference type="ARBA" id="ARBA00022968"/>
    </source>
</evidence>
<dbReference type="Pfam" id="PF00578">
    <property type="entry name" value="AhpC-TSA"/>
    <property type="match status" value="1"/>
</dbReference>
<evidence type="ECO:0000313" key="8">
    <source>
        <dbReference type="EMBL" id="GAA0726294.1"/>
    </source>
</evidence>
<evidence type="ECO:0000256" key="1">
    <source>
        <dbReference type="ARBA" id="ARBA00004196"/>
    </source>
</evidence>
<dbReference type="RefSeq" id="WP_343769781.1">
    <property type="nucleotide sequence ID" value="NZ_BAAACF010000002.1"/>
</dbReference>
<gene>
    <name evidence="8" type="ORF">GCM10008905_22710</name>
</gene>
<dbReference type="CDD" id="cd02966">
    <property type="entry name" value="TlpA_like_family"/>
    <property type="match status" value="1"/>
</dbReference>
<accession>A0ABN1J2G1</accession>
<evidence type="ECO:0000256" key="2">
    <source>
        <dbReference type="ARBA" id="ARBA00022748"/>
    </source>
</evidence>
<keyword evidence="6" id="KW-0812">Transmembrane</keyword>
<sequence length="188" mass="21565">MNKKKIIVAILVILTLLAVIVVNYNNKKSLQNNDKKVEDKVEDKTEDGEKKVDDRIEAIDFKLEDLQGKEIKLSDFKGKKVFLNFWASWCGPCKAEMPHMQQLYEETKDKDIVILAVNVGEDKDKVKSFIEENKYAFPVVLDIKQEAALQYGISAFPTSFFIDEEGYVYSGIRGAMSLDMMKEQLKLK</sequence>
<reference evidence="8 9" key="1">
    <citation type="journal article" date="2019" name="Int. J. Syst. Evol. Microbiol.">
        <title>The Global Catalogue of Microorganisms (GCM) 10K type strain sequencing project: providing services to taxonomists for standard genome sequencing and annotation.</title>
        <authorList>
            <consortium name="The Broad Institute Genomics Platform"/>
            <consortium name="The Broad Institute Genome Sequencing Center for Infectious Disease"/>
            <person name="Wu L."/>
            <person name="Ma J."/>
        </authorList>
    </citation>
    <scope>NUCLEOTIDE SEQUENCE [LARGE SCALE GENOMIC DNA]</scope>
    <source>
        <strain evidence="8 9">JCM 1405</strain>
    </source>
</reference>
<keyword evidence="3" id="KW-0735">Signal-anchor</keyword>
<keyword evidence="6" id="KW-0472">Membrane</keyword>
<evidence type="ECO:0000256" key="5">
    <source>
        <dbReference type="ARBA" id="ARBA00023284"/>
    </source>
</evidence>
<keyword evidence="2" id="KW-0201">Cytochrome c-type biogenesis</keyword>
<name>A0ABN1J2G1_9CLOT</name>
<comment type="caution">
    <text evidence="8">The sequence shown here is derived from an EMBL/GenBank/DDBJ whole genome shotgun (WGS) entry which is preliminary data.</text>
</comment>
<keyword evidence="9" id="KW-1185">Reference proteome</keyword>
<dbReference type="EMBL" id="BAAACF010000002">
    <property type="protein sequence ID" value="GAA0726294.1"/>
    <property type="molecule type" value="Genomic_DNA"/>
</dbReference>
<evidence type="ECO:0000256" key="6">
    <source>
        <dbReference type="SAM" id="Phobius"/>
    </source>
</evidence>
<dbReference type="InterPro" id="IPR050553">
    <property type="entry name" value="Thioredoxin_ResA/DsbE_sf"/>
</dbReference>
<evidence type="ECO:0000313" key="9">
    <source>
        <dbReference type="Proteomes" id="UP001500339"/>
    </source>
</evidence>
<dbReference type="PROSITE" id="PS51352">
    <property type="entry name" value="THIOREDOXIN_2"/>
    <property type="match status" value="1"/>
</dbReference>
<dbReference type="InterPro" id="IPR013766">
    <property type="entry name" value="Thioredoxin_domain"/>
</dbReference>
<keyword evidence="6" id="KW-1133">Transmembrane helix</keyword>
<keyword evidence="5" id="KW-0676">Redox-active center</keyword>
<dbReference type="InterPro" id="IPR000866">
    <property type="entry name" value="AhpC/TSA"/>
</dbReference>